<dbReference type="PANTHER" id="PTHR30255">
    <property type="entry name" value="SINGLE-STRANDED-DNA-SPECIFIC EXONUCLEASE RECJ"/>
    <property type="match status" value="1"/>
</dbReference>
<dbReference type="InterPro" id="IPR051673">
    <property type="entry name" value="SSDNA_exonuclease_RecJ"/>
</dbReference>
<keyword evidence="5 10" id="KW-0269">Exonuclease</keyword>
<sequence>MLQSQANWKFTYNEHQVGFEHNLNISPWTEQLLSQRGVNTEEEAEAFLHPQLTHLHNPGLLHDIDIAVKRVKQAIHSGEKILVFGDYDADGVSSTSVMIEALKELGATCDFYIPNRFTEGYGPNEAAFVKAKDEGYTLIITVDTGIAAVYEAEVAKNLGIDLIITDHHEVQETLPDAFAIVHPKCSDNYPFHELAGVGVAFKFAEHLLGYFPKQLLDLVVIGTIADLVPLVDENRVLAYYGLQAISHSKRPGLLALKELCKIERDVNEEDIGFLIGPRINAVGRLQDAAMAVDLLLTNDIEEARELAAFIQELNEERQKIVSDIAKEAQAMVEQETPEANSHVIIVAKEGWNEGVLGIVASKLVRLYDRPAIVLSINPTTGKAKGSARSVDAFDLFKNCMAVRDLFTHFGGHAQAAGMTLDVEQVAPLREALNRMAAEQLSDEDFKQVLRIEASLPIESIQIEFIKEIALLAPFGMGNPKPLFHVQTKPREVKQIGSTSNHLKVTFEQDSYLLDGVGFGMGALFPRISPQSMLEAVGELSINEWNGNVKPQLMMKDIAVNEWQLFDYRGSNFWYKQFTSDLENKLAVSFTDNQNMVKLPEGFDHFTFSELPLSLLEQQTYRHIVLLDLPNRIEDLQAVLGKLNPESIYACYRNDGDRSISILPTREEFKWLYAFLLKRKELKDSEVPKLASFKGWKVEKVQFMIQVFLELQFMNRDQNRIIPSERPLKKDLSEAPSYQDMEAKLEIESVLYYSSYTELREWLKAQFNTMDPIKEEVTNGL</sequence>
<dbReference type="InterPro" id="IPR004610">
    <property type="entry name" value="RecJ"/>
</dbReference>
<feature type="domain" description="DHHA1" evidence="7">
    <location>
        <begin position="343"/>
        <end position="436"/>
    </location>
</feature>
<keyword evidence="3" id="KW-0540">Nuclease</keyword>
<dbReference type="InterPro" id="IPR001667">
    <property type="entry name" value="DDH_dom"/>
</dbReference>
<dbReference type="PANTHER" id="PTHR30255:SF2">
    <property type="entry name" value="SINGLE-STRANDED-DNA-SPECIFIC EXONUCLEASE RECJ"/>
    <property type="match status" value="1"/>
</dbReference>
<comment type="similarity">
    <text evidence="1">Belongs to the RecJ family.</text>
</comment>
<dbReference type="Pfam" id="PF01368">
    <property type="entry name" value="DHH"/>
    <property type="match status" value="1"/>
</dbReference>
<dbReference type="Pfam" id="PF02272">
    <property type="entry name" value="DHHA1"/>
    <property type="match status" value="1"/>
</dbReference>
<evidence type="ECO:0000313" key="11">
    <source>
        <dbReference type="Proteomes" id="UP000315215"/>
    </source>
</evidence>
<keyword evidence="4" id="KW-0378">Hydrolase</keyword>
<dbReference type="Gene3D" id="3.10.310.30">
    <property type="match status" value="1"/>
</dbReference>
<dbReference type="GO" id="GO:0006310">
    <property type="term" value="P:DNA recombination"/>
    <property type="evidence" value="ECO:0007669"/>
    <property type="project" value="InterPro"/>
</dbReference>
<dbReference type="Pfam" id="PF17768">
    <property type="entry name" value="RecJ_OB"/>
    <property type="match status" value="1"/>
</dbReference>
<dbReference type="AlphaFoldDB" id="A0A516KH50"/>
<name>A0A516KH50_9BACI</name>
<evidence type="ECO:0000259" key="7">
    <source>
        <dbReference type="Pfam" id="PF02272"/>
    </source>
</evidence>
<dbReference type="GO" id="GO:0006281">
    <property type="term" value="P:DNA repair"/>
    <property type="evidence" value="ECO:0007669"/>
    <property type="project" value="InterPro"/>
</dbReference>
<evidence type="ECO:0000313" key="10">
    <source>
        <dbReference type="EMBL" id="QDP40714.1"/>
    </source>
</evidence>
<protein>
    <recommendedName>
        <fullName evidence="2">Single-stranded-DNA-specific exonuclease RecJ</fullName>
    </recommendedName>
</protein>
<dbReference type="InterPro" id="IPR018779">
    <property type="entry name" value="RecJ_C"/>
</dbReference>
<evidence type="ECO:0000256" key="4">
    <source>
        <dbReference type="ARBA" id="ARBA00022801"/>
    </source>
</evidence>
<proteinExistence type="inferred from homology"/>
<dbReference type="OrthoDB" id="9809852at2"/>
<dbReference type="KEGG" id="aqt:FN924_11270"/>
<dbReference type="GO" id="GO:0003676">
    <property type="term" value="F:nucleic acid binding"/>
    <property type="evidence" value="ECO:0007669"/>
    <property type="project" value="InterPro"/>
</dbReference>
<dbReference type="Pfam" id="PF10141">
    <property type="entry name" value="ssDNA-exonuc_C"/>
    <property type="match status" value="1"/>
</dbReference>
<evidence type="ECO:0000256" key="2">
    <source>
        <dbReference type="ARBA" id="ARBA00019841"/>
    </source>
</evidence>
<gene>
    <name evidence="10" type="primary">recJ</name>
    <name evidence="10" type="ORF">FN924_11270</name>
</gene>
<organism evidence="10 11">
    <name type="scientific">Radiobacillus deserti</name>
    <dbReference type="NCBI Taxonomy" id="2594883"/>
    <lineage>
        <taxon>Bacteria</taxon>
        <taxon>Bacillati</taxon>
        <taxon>Bacillota</taxon>
        <taxon>Bacilli</taxon>
        <taxon>Bacillales</taxon>
        <taxon>Bacillaceae</taxon>
        <taxon>Radiobacillus</taxon>
    </lineage>
</organism>
<evidence type="ECO:0000259" key="9">
    <source>
        <dbReference type="Pfam" id="PF17768"/>
    </source>
</evidence>
<evidence type="ECO:0000256" key="5">
    <source>
        <dbReference type="ARBA" id="ARBA00022839"/>
    </source>
</evidence>
<dbReference type="EMBL" id="CP041666">
    <property type="protein sequence ID" value="QDP40714.1"/>
    <property type="molecule type" value="Genomic_DNA"/>
</dbReference>
<dbReference type="InterPro" id="IPR003156">
    <property type="entry name" value="DHHA1_dom"/>
</dbReference>
<dbReference type="Gene3D" id="3.90.1640.30">
    <property type="match status" value="1"/>
</dbReference>
<dbReference type="InterPro" id="IPR041122">
    <property type="entry name" value="RecJ_OB"/>
</dbReference>
<evidence type="ECO:0000259" key="6">
    <source>
        <dbReference type="Pfam" id="PF01368"/>
    </source>
</evidence>
<dbReference type="Proteomes" id="UP000315215">
    <property type="component" value="Chromosome"/>
</dbReference>
<evidence type="ECO:0000256" key="3">
    <source>
        <dbReference type="ARBA" id="ARBA00022722"/>
    </source>
</evidence>
<dbReference type="SUPFAM" id="SSF64182">
    <property type="entry name" value="DHH phosphoesterases"/>
    <property type="match status" value="1"/>
</dbReference>
<dbReference type="NCBIfam" id="TIGR00644">
    <property type="entry name" value="recJ"/>
    <property type="match status" value="1"/>
</dbReference>
<keyword evidence="11" id="KW-1185">Reference proteome</keyword>
<evidence type="ECO:0000256" key="1">
    <source>
        <dbReference type="ARBA" id="ARBA00005915"/>
    </source>
</evidence>
<dbReference type="RefSeq" id="WP_143894530.1">
    <property type="nucleotide sequence ID" value="NZ_CP041666.1"/>
</dbReference>
<dbReference type="InterPro" id="IPR038763">
    <property type="entry name" value="DHH_sf"/>
</dbReference>
<reference evidence="10 11" key="1">
    <citation type="submission" date="2019-07" db="EMBL/GenBank/DDBJ databases">
        <authorList>
            <person name="Li J."/>
        </authorList>
    </citation>
    <scope>NUCLEOTIDE SEQUENCE [LARGE SCALE GENOMIC DNA]</scope>
    <source>
        <strain evidence="10 11">TKL69</strain>
    </source>
</reference>
<evidence type="ECO:0000259" key="8">
    <source>
        <dbReference type="Pfam" id="PF10141"/>
    </source>
</evidence>
<dbReference type="GO" id="GO:0008409">
    <property type="term" value="F:5'-3' exonuclease activity"/>
    <property type="evidence" value="ECO:0007669"/>
    <property type="project" value="InterPro"/>
</dbReference>
<feature type="domain" description="DDH" evidence="6">
    <location>
        <begin position="80"/>
        <end position="223"/>
    </location>
</feature>
<feature type="domain" description="Single-stranded-DNA-specific exonuclease RecJ C-terminal" evidence="8">
    <location>
        <begin position="563"/>
        <end position="762"/>
    </location>
</feature>
<accession>A0A516KH50</accession>
<feature type="domain" description="RecJ OB" evidence="9">
    <location>
        <begin position="451"/>
        <end position="556"/>
    </location>
</feature>